<evidence type="ECO:0000313" key="3">
    <source>
        <dbReference type="Proteomes" id="UP000799291"/>
    </source>
</evidence>
<dbReference type="EMBL" id="MU005621">
    <property type="protein sequence ID" value="KAF2677513.1"/>
    <property type="molecule type" value="Genomic_DNA"/>
</dbReference>
<organism evidence="2 3">
    <name type="scientific">Lentithecium fluviatile CBS 122367</name>
    <dbReference type="NCBI Taxonomy" id="1168545"/>
    <lineage>
        <taxon>Eukaryota</taxon>
        <taxon>Fungi</taxon>
        <taxon>Dikarya</taxon>
        <taxon>Ascomycota</taxon>
        <taxon>Pezizomycotina</taxon>
        <taxon>Dothideomycetes</taxon>
        <taxon>Pleosporomycetidae</taxon>
        <taxon>Pleosporales</taxon>
        <taxon>Massarineae</taxon>
        <taxon>Lentitheciaceae</taxon>
        <taxon>Lentithecium</taxon>
    </lineage>
</organism>
<name>A0A6G1IHQ6_9PLEO</name>
<feature type="non-terminal residue" evidence="2">
    <location>
        <position position="1"/>
    </location>
</feature>
<reference evidence="2" key="1">
    <citation type="journal article" date="2020" name="Stud. Mycol.">
        <title>101 Dothideomycetes genomes: a test case for predicting lifestyles and emergence of pathogens.</title>
        <authorList>
            <person name="Haridas S."/>
            <person name="Albert R."/>
            <person name="Binder M."/>
            <person name="Bloem J."/>
            <person name="Labutti K."/>
            <person name="Salamov A."/>
            <person name="Andreopoulos B."/>
            <person name="Baker S."/>
            <person name="Barry K."/>
            <person name="Bills G."/>
            <person name="Bluhm B."/>
            <person name="Cannon C."/>
            <person name="Castanera R."/>
            <person name="Culley D."/>
            <person name="Daum C."/>
            <person name="Ezra D."/>
            <person name="Gonzalez J."/>
            <person name="Henrissat B."/>
            <person name="Kuo A."/>
            <person name="Liang C."/>
            <person name="Lipzen A."/>
            <person name="Lutzoni F."/>
            <person name="Magnuson J."/>
            <person name="Mondo S."/>
            <person name="Nolan M."/>
            <person name="Ohm R."/>
            <person name="Pangilinan J."/>
            <person name="Park H.-J."/>
            <person name="Ramirez L."/>
            <person name="Alfaro M."/>
            <person name="Sun H."/>
            <person name="Tritt A."/>
            <person name="Yoshinaga Y."/>
            <person name="Zwiers L.-H."/>
            <person name="Turgeon B."/>
            <person name="Goodwin S."/>
            <person name="Spatafora J."/>
            <person name="Crous P."/>
            <person name="Grigoriev I."/>
        </authorList>
    </citation>
    <scope>NUCLEOTIDE SEQUENCE</scope>
    <source>
        <strain evidence="2">CBS 122367</strain>
    </source>
</reference>
<dbReference type="InterPro" id="IPR001810">
    <property type="entry name" value="F-box_dom"/>
</dbReference>
<proteinExistence type="predicted"/>
<feature type="domain" description="F-box" evidence="1">
    <location>
        <begin position="1"/>
        <end position="35"/>
    </location>
</feature>
<dbReference type="Proteomes" id="UP000799291">
    <property type="component" value="Unassembled WGS sequence"/>
</dbReference>
<dbReference type="OrthoDB" id="5359231at2759"/>
<feature type="non-terminal residue" evidence="2">
    <location>
        <position position="549"/>
    </location>
</feature>
<evidence type="ECO:0000259" key="1">
    <source>
        <dbReference type="PROSITE" id="PS50181"/>
    </source>
</evidence>
<evidence type="ECO:0000313" key="2">
    <source>
        <dbReference type="EMBL" id="KAF2677513.1"/>
    </source>
</evidence>
<gene>
    <name evidence="2" type="ORF">K458DRAFT_279098</name>
</gene>
<sequence length="549" mass="61914">ISLIDIPLEVLQCISRFLPIDDIVKLTRTCQHLQNSLCEWAIKVMELRELYFPYSTEARLAQEQHISYKVALSCVHDRRHAFPTAHPFSAQVISQGNDYLYCNGGICILANNGICVLDVDTSKQVCNIDPSSDRALEDSSSPGEISLLSFNDDIVTVHLKEKRPPYHSILVFDTKRAPLGKTRLLKTIQLESSYMLFARHTADCIYYGTHSAEDKNGYREWKITGVALSERYKMVCSPLQLDRFFGTELGSTIAFEVHGDHFYAVSNQTEEIDGKGFYHCVRFPLEGLTHTAMEVCKVYRRQENEGQIHDSWTDITLQFDEGTGRAMIVEARREWLATPERRQRTFYISEFGSGNKKLPASEDGSAVAEEGSLLPQNDAYVGNLDVAPKENRSSSKYHPENNHGCGATKSFPIARTKFKGYNYSCSSFFDFVEDESCCSQPSTASCLRIRIGSRIEASVDPAPTSDDKSIRSSYDENDAVYHYSPIQLWPPPPSRCACSKRLHGILNPPFPGEKSSRSIKGRLDERRFVYMVRPGRSALGVVVVIDFSR</sequence>
<dbReference type="AlphaFoldDB" id="A0A6G1IHQ6"/>
<accession>A0A6G1IHQ6</accession>
<protein>
    <recommendedName>
        <fullName evidence="1">F-box domain-containing protein</fullName>
    </recommendedName>
</protein>
<dbReference type="PROSITE" id="PS50181">
    <property type="entry name" value="FBOX"/>
    <property type="match status" value="1"/>
</dbReference>
<keyword evidence="3" id="KW-1185">Reference proteome</keyword>